<gene>
    <name evidence="2" type="ORF">NQV15_10845</name>
</gene>
<reference evidence="2 3" key="1">
    <citation type="submission" date="2022-08" db="EMBL/GenBank/DDBJ databases">
        <title>novel species in genus Aeromicrobium.</title>
        <authorList>
            <person name="Ye L."/>
        </authorList>
    </citation>
    <scope>NUCLEOTIDE SEQUENCE [LARGE SCALE GENOMIC DNA]</scope>
    <source>
        <strain evidence="3">zg-Y1379</strain>
    </source>
</reference>
<organism evidence="2 3">
    <name type="scientific">Aeromicrobium wangtongii</name>
    <dbReference type="NCBI Taxonomy" id="2969247"/>
    <lineage>
        <taxon>Bacteria</taxon>
        <taxon>Bacillati</taxon>
        <taxon>Actinomycetota</taxon>
        <taxon>Actinomycetes</taxon>
        <taxon>Propionibacteriales</taxon>
        <taxon>Nocardioidaceae</taxon>
        <taxon>Aeromicrobium</taxon>
    </lineage>
</organism>
<dbReference type="Pfam" id="PF22551">
    <property type="entry name" value="TY-Chap1"/>
    <property type="match status" value="1"/>
</dbReference>
<evidence type="ECO:0000313" key="2">
    <source>
        <dbReference type="EMBL" id="UUP12352.1"/>
    </source>
</evidence>
<keyword evidence="3" id="KW-1185">Reference proteome</keyword>
<proteinExistence type="predicted"/>
<accession>A0ABY5M3C7</accession>
<dbReference type="InterPro" id="IPR054343">
    <property type="entry name" value="TY-Chap_M"/>
</dbReference>
<protein>
    <submittedName>
        <fullName evidence="2">YbjN domain-containing protein</fullName>
    </submittedName>
</protein>
<evidence type="ECO:0000259" key="1">
    <source>
        <dbReference type="Pfam" id="PF22551"/>
    </source>
</evidence>
<feature type="domain" description="TY-Chap central" evidence="1">
    <location>
        <begin position="10"/>
        <end position="87"/>
    </location>
</feature>
<sequence>MCRRGHNVDIRLSSTRPIIEVWAVVAEGVDARRGRKLLDALNGSFHFYCFSLAGDSLIMSTTVNAEPFCPEHLDRAIESTYSYLEDEAPAVRDKLAAMKPKAAPDGLRPGLLVLYGRHHDRQGVIDLARSLTDDNPPVLRRWRHEALRASKRAHKKAAQTDHGPAQIALVEQHLAWRSVAAALGQVLDDETLTDFRASDPVA</sequence>
<dbReference type="EMBL" id="CP102173">
    <property type="protein sequence ID" value="UUP12352.1"/>
    <property type="molecule type" value="Genomic_DNA"/>
</dbReference>
<name>A0ABY5M3C7_9ACTN</name>
<dbReference type="Proteomes" id="UP001316184">
    <property type="component" value="Chromosome"/>
</dbReference>
<evidence type="ECO:0000313" key="3">
    <source>
        <dbReference type="Proteomes" id="UP001316184"/>
    </source>
</evidence>